<comment type="catalytic activity">
    <reaction evidence="14">
        <text>2 oxidized [cytochrome P450] + NADPH = 2 reduced [cytochrome P450] + NADP(+) + H(+)</text>
        <dbReference type="Rhea" id="RHEA:24040"/>
        <dbReference type="Rhea" id="RHEA-COMP:14627"/>
        <dbReference type="Rhea" id="RHEA-COMP:14628"/>
        <dbReference type="ChEBI" id="CHEBI:15378"/>
        <dbReference type="ChEBI" id="CHEBI:55376"/>
        <dbReference type="ChEBI" id="CHEBI:57783"/>
        <dbReference type="ChEBI" id="CHEBI:58349"/>
        <dbReference type="ChEBI" id="CHEBI:60344"/>
        <dbReference type="EC" id="1.6.2.4"/>
    </reaction>
</comment>
<dbReference type="GO" id="GO:0005829">
    <property type="term" value="C:cytosol"/>
    <property type="evidence" value="ECO:0007669"/>
    <property type="project" value="TreeGrafter"/>
</dbReference>
<dbReference type="Gene3D" id="3.40.50.360">
    <property type="match status" value="1"/>
</dbReference>
<dbReference type="GO" id="GO:0005506">
    <property type="term" value="F:iron ion binding"/>
    <property type="evidence" value="ECO:0007669"/>
    <property type="project" value="UniProtKB-UniRule"/>
</dbReference>
<dbReference type="PRINTS" id="PR00463">
    <property type="entry name" value="EP450I"/>
</dbReference>
<dbReference type="InterPro" id="IPR023173">
    <property type="entry name" value="NADPH_Cyt_P450_Rdtase_alpha"/>
</dbReference>
<dbReference type="InterPro" id="IPR001433">
    <property type="entry name" value="OxRdtase_FAD/NAD-bd"/>
</dbReference>
<dbReference type="InterPro" id="IPR002401">
    <property type="entry name" value="Cyt_P450_E_grp-I"/>
</dbReference>
<evidence type="ECO:0000256" key="6">
    <source>
        <dbReference type="ARBA" id="ARBA00022643"/>
    </source>
</evidence>
<protein>
    <recommendedName>
        <fullName evidence="14">Bifunctional cytochrome P450/NADPH--P450 reductase</fullName>
    </recommendedName>
    <domain>
        <recommendedName>
            <fullName evidence="14">Cytochrome P450</fullName>
            <ecNumber evidence="14">1.14.14.1</ecNumber>
        </recommendedName>
    </domain>
    <domain>
        <recommendedName>
            <fullName evidence="14">NADPH--cytochrome P450 reductase</fullName>
            <ecNumber evidence="14">1.6.2.4</ecNumber>
        </recommendedName>
    </domain>
</protein>
<dbReference type="EMBL" id="KZ805397">
    <property type="protein sequence ID" value="PVH99192.1"/>
    <property type="molecule type" value="Genomic_DNA"/>
</dbReference>
<dbReference type="Pfam" id="PF00067">
    <property type="entry name" value="p450"/>
    <property type="match status" value="1"/>
</dbReference>
<dbReference type="InterPro" id="IPR017927">
    <property type="entry name" value="FAD-bd_FR_type"/>
</dbReference>
<comment type="similarity">
    <text evidence="2 14">In the N-terminal section; belongs to the cytochrome P450 family.</text>
</comment>
<dbReference type="PRINTS" id="PR00385">
    <property type="entry name" value="P450"/>
</dbReference>
<dbReference type="PROSITE" id="PS51384">
    <property type="entry name" value="FAD_FR"/>
    <property type="match status" value="1"/>
</dbReference>
<dbReference type="InterPro" id="IPR036396">
    <property type="entry name" value="Cyt_P450_sf"/>
</dbReference>
<dbReference type="GO" id="GO:0070330">
    <property type="term" value="F:aromatase activity"/>
    <property type="evidence" value="ECO:0007669"/>
    <property type="project" value="UniProtKB-UniRule"/>
</dbReference>
<evidence type="ECO:0000256" key="10">
    <source>
        <dbReference type="ARBA" id="ARBA00022982"/>
    </source>
</evidence>
<dbReference type="InterPro" id="IPR039261">
    <property type="entry name" value="FNR_nucleotide-bd"/>
</dbReference>
<feature type="binding site" description="axial binding residue" evidence="15">
    <location>
        <position position="399"/>
    </location>
    <ligand>
        <name>heme</name>
        <dbReference type="ChEBI" id="CHEBI:30413"/>
    </ligand>
    <ligandPart>
        <name>Fe</name>
        <dbReference type="ChEBI" id="CHEBI:18248"/>
    </ligandPart>
</feature>
<keyword evidence="12 14" id="KW-0408">Iron</keyword>
<evidence type="ECO:0000256" key="14">
    <source>
        <dbReference type="PIRNR" id="PIRNR000209"/>
    </source>
</evidence>
<evidence type="ECO:0000256" key="11">
    <source>
        <dbReference type="ARBA" id="ARBA00023002"/>
    </source>
</evidence>
<keyword evidence="3 14" id="KW-0813">Transport</keyword>
<dbReference type="GO" id="GO:0010181">
    <property type="term" value="F:FMN binding"/>
    <property type="evidence" value="ECO:0007669"/>
    <property type="project" value="UniProtKB-UniRule"/>
</dbReference>
<dbReference type="Proteomes" id="UP000244855">
    <property type="component" value="Unassembled WGS sequence"/>
</dbReference>
<dbReference type="EC" id="1.14.14.1" evidence="14"/>
<dbReference type="InterPro" id="IPR003097">
    <property type="entry name" value="CysJ-like_FAD-binding"/>
</dbReference>
<dbReference type="PROSITE" id="PS00086">
    <property type="entry name" value="CYTOCHROME_P450"/>
    <property type="match status" value="1"/>
</dbReference>
<evidence type="ECO:0000259" key="17">
    <source>
        <dbReference type="PROSITE" id="PS51384"/>
    </source>
</evidence>
<proteinExistence type="inferred from homology"/>
<dbReference type="InterPro" id="IPR001128">
    <property type="entry name" value="Cyt_P450"/>
</dbReference>
<feature type="domain" description="FAD-binding FR-type" evidence="17">
    <location>
        <begin position="673"/>
        <end position="889"/>
    </location>
</feature>
<dbReference type="Gene3D" id="1.20.990.10">
    <property type="entry name" value="NADPH-cytochrome p450 Reductase, Chain A, domain 3"/>
    <property type="match status" value="1"/>
</dbReference>
<evidence type="ECO:0000256" key="9">
    <source>
        <dbReference type="ARBA" id="ARBA00022857"/>
    </source>
</evidence>
<dbReference type="AlphaFoldDB" id="A0A2V1DLX8"/>
<dbReference type="Pfam" id="PF00175">
    <property type="entry name" value="NAD_binding_1"/>
    <property type="match status" value="1"/>
</dbReference>
<evidence type="ECO:0000259" key="16">
    <source>
        <dbReference type="PROSITE" id="PS50902"/>
    </source>
</evidence>
<evidence type="ECO:0000256" key="2">
    <source>
        <dbReference type="ARBA" id="ARBA00010018"/>
    </source>
</evidence>
<reference evidence="18 19" key="1">
    <citation type="journal article" date="2018" name="Sci. Rep.">
        <title>Comparative genomics provides insights into the lifestyle and reveals functional heterogeneity of dark septate endophytic fungi.</title>
        <authorList>
            <person name="Knapp D.G."/>
            <person name="Nemeth J.B."/>
            <person name="Barry K."/>
            <person name="Hainaut M."/>
            <person name="Henrissat B."/>
            <person name="Johnson J."/>
            <person name="Kuo A."/>
            <person name="Lim J.H.P."/>
            <person name="Lipzen A."/>
            <person name="Nolan M."/>
            <person name="Ohm R.A."/>
            <person name="Tamas L."/>
            <person name="Grigoriev I.V."/>
            <person name="Spatafora J.W."/>
            <person name="Nagy L.G."/>
            <person name="Kovacs G.M."/>
        </authorList>
    </citation>
    <scope>NUCLEOTIDE SEQUENCE [LARGE SCALE GENOMIC DNA]</scope>
    <source>
        <strain evidence="18 19">DSE2036</strain>
    </source>
</reference>
<comment type="cofactor">
    <cofactor evidence="14">
        <name>FAD</name>
        <dbReference type="ChEBI" id="CHEBI:57692"/>
    </cofactor>
    <cofactor evidence="14">
        <name>FMN</name>
        <dbReference type="ChEBI" id="CHEBI:58210"/>
    </cofactor>
</comment>
<keyword evidence="10 14" id="KW-0249">Electron transport</keyword>
<name>A0A2V1DLX8_9PLEO</name>
<dbReference type="OrthoDB" id="1470350at2759"/>
<dbReference type="Pfam" id="PF00258">
    <property type="entry name" value="Flavodoxin_1"/>
    <property type="match status" value="1"/>
</dbReference>
<dbReference type="InterPro" id="IPR017938">
    <property type="entry name" value="Riboflavin_synthase-like_b-brl"/>
</dbReference>
<evidence type="ECO:0000256" key="1">
    <source>
        <dbReference type="ARBA" id="ARBA00001971"/>
    </source>
</evidence>
<keyword evidence="11 14" id="KW-0560">Oxidoreductase</keyword>
<keyword evidence="6 14" id="KW-0288">FMN</keyword>
<dbReference type="CDD" id="cd11068">
    <property type="entry name" value="CYP120A1"/>
    <property type="match status" value="1"/>
</dbReference>
<dbReference type="STRING" id="97972.A0A2V1DLX8"/>
<evidence type="ECO:0000313" key="19">
    <source>
        <dbReference type="Proteomes" id="UP000244855"/>
    </source>
</evidence>
<dbReference type="SUPFAM" id="SSF52218">
    <property type="entry name" value="Flavoproteins"/>
    <property type="match status" value="1"/>
</dbReference>
<evidence type="ECO:0000256" key="5">
    <source>
        <dbReference type="ARBA" id="ARBA00022630"/>
    </source>
</evidence>
<keyword evidence="8 14" id="KW-0274">FAD</keyword>
<dbReference type="SUPFAM" id="SSF52343">
    <property type="entry name" value="Ferredoxin reductase-like, C-terminal NADP-linked domain"/>
    <property type="match status" value="1"/>
</dbReference>
<keyword evidence="7 14" id="KW-0479">Metal-binding</keyword>
<accession>A0A2V1DLX8</accession>
<dbReference type="Gene3D" id="2.40.30.10">
    <property type="entry name" value="Translation factors"/>
    <property type="match status" value="1"/>
</dbReference>
<dbReference type="SUPFAM" id="SSF48264">
    <property type="entry name" value="Cytochrome P450"/>
    <property type="match status" value="1"/>
</dbReference>
<sequence length="1052" mass="116689">MASYWQHSAAGGLDQLRSAVCLGQIYKIAPGPGQPDRIYVRSVALLNDVCDESRFVKNPNTGGLYQVRNGTGDGLFTALDGEENWALAHRILMPVLGPMAIGDMFDDMYEVACQLVLKWARYDSPEGFDVSEEFTRLTLDTLALCTMDTRFNSFYSETPHPFVVAMGSFLQESGIRSIRPSLVTKYLYAKQTRAYFKNIATMRGVASEVIARRKSSTSRKQDLVDAMLNEQDPVTGKSLPEENIINNMITFLIAGHETTSGLLSFLLYELIKHPRVMEKAQAEVSSVLGGGPMTQDMIARLPYVTAIVRETLRLYPTAPAFAVQPKSTSPEDYPMYLGKEEYIVRQGDALVVLLADVHRDPSVYGDDAGEFRPERMLDEEFNKLPKHAWKPFGSGARRCIGRAFALQEAGIVVALLLQNFNLELSDPNYELSIKKALTIKPQNLRVHARMRDGLMPLTLQRRLLRSGDSPSIKLNSSSHSAPQAQCPFDISKIQPMVICYGSNTGSCRILAHTLGREAISHGFQAEIFPMDKVESRISSSSPIIIITASYDGKPPDNAGGFVSWLQSLTESPFSGVHHAVFGCGNRDWAESFQRIPKLVDETFTKLGSSTLVQRGLSDAADGNIANDFDLWVDEQLWPALEKHYQPTAAPNTKHGNEQIFKIFEDERTTGMLPDGGFATVEDTQVLTAAREPEKRHIALRLPNSTNYRAGDYLEIFPSNSDATVRQVMTRFGLTLDAKLTTPKGEHHSIYTYLRDRVELNRNATSKQVRVIYESLPESTAQKISSEFLHSNNKTILQILREFPDATLSLSDYLDMLPPISTRRYSISSSSLQHPGTCSLTYSVVSNKTTLENGTTHDFYGACTSYLASLRPGERLCVSVRPASLSFQFPQDPTVPIAMICAGSGLAPFMGFLQERAYHVSNKVDVGPAMLFIGCRHPDRDLLYSSTINELAASARTSLFYSFSAASKSSHTCKYVQDRIEREGKQLFEMVQLGDQSAKGSIYVCGSSKMLNGVAASLKRVYGEIAKVDSALAETWWGEFSRKGGRFATDIFD</sequence>
<organism evidence="18 19">
    <name type="scientific">Periconia macrospinosa</name>
    <dbReference type="NCBI Taxonomy" id="97972"/>
    <lineage>
        <taxon>Eukaryota</taxon>
        <taxon>Fungi</taxon>
        <taxon>Dikarya</taxon>
        <taxon>Ascomycota</taxon>
        <taxon>Pezizomycotina</taxon>
        <taxon>Dothideomycetes</taxon>
        <taxon>Pleosporomycetidae</taxon>
        <taxon>Pleosporales</taxon>
        <taxon>Massarineae</taxon>
        <taxon>Periconiaceae</taxon>
        <taxon>Periconia</taxon>
    </lineage>
</organism>
<comment type="catalytic activity">
    <reaction evidence="14">
        <text>an organic molecule + reduced [NADPH--hemoprotein reductase] + O2 = an alcohol + oxidized [NADPH--hemoprotein reductase] + H2O + H(+)</text>
        <dbReference type="Rhea" id="RHEA:17149"/>
        <dbReference type="Rhea" id="RHEA-COMP:11964"/>
        <dbReference type="Rhea" id="RHEA-COMP:11965"/>
        <dbReference type="ChEBI" id="CHEBI:15377"/>
        <dbReference type="ChEBI" id="CHEBI:15378"/>
        <dbReference type="ChEBI" id="CHEBI:15379"/>
        <dbReference type="ChEBI" id="CHEBI:30879"/>
        <dbReference type="ChEBI" id="CHEBI:57618"/>
        <dbReference type="ChEBI" id="CHEBI:58210"/>
        <dbReference type="ChEBI" id="CHEBI:142491"/>
        <dbReference type="EC" id="1.14.14.1"/>
    </reaction>
</comment>
<keyword evidence="19" id="KW-1185">Reference proteome</keyword>
<dbReference type="InterPro" id="IPR008254">
    <property type="entry name" value="Flavodoxin/NO_synth"/>
</dbReference>
<dbReference type="PANTHER" id="PTHR19384:SF127">
    <property type="entry name" value="BIFUNCTIONAL CYTOCHROME P450_NADPH--P450 REDUCTASE"/>
    <property type="match status" value="1"/>
</dbReference>
<evidence type="ECO:0000256" key="12">
    <source>
        <dbReference type="ARBA" id="ARBA00023004"/>
    </source>
</evidence>
<evidence type="ECO:0000256" key="4">
    <source>
        <dbReference type="ARBA" id="ARBA00022617"/>
    </source>
</evidence>
<comment type="cofactor">
    <cofactor evidence="1 14 15">
        <name>heme</name>
        <dbReference type="ChEBI" id="CHEBI:30413"/>
    </cofactor>
</comment>
<keyword evidence="13 14" id="KW-0503">Monooxygenase</keyword>
<evidence type="ECO:0000256" key="3">
    <source>
        <dbReference type="ARBA" id="ARBA00022448"/>
    </source>
</evidence>
<dbReference type="FunFam" id="1.10.630.10:FF:000040">
    <property type="entry name" value="Bifunctional cytochrome P450/NADPH--P450 reductase"/>
    <property type="match status" value="1"/>
</dbReference>
<dbReference type="InterPro" id="IPR017972">
    <property type="entry name" value="Cyt_P450_CS"/>
</dbReference>
<dbReference type="Pfam" id="PF00667">
    <property type="entry name" value="FAD_binding_1"/>
    <property type="match status" value="1"/>
</dbReference>
<feature type="domain" description="Flavodoxin-like" evidence="16">
    <location>
        <begin position="496"/>
        <end position="636"/>
    </location>
</feature>
<dbReference type="PROSITE" id="PS50902">
    <property type="entry name" value="FLAVODOXIN_LIKE"/>
    <property type="match status" value="1"/>
</dbReference>
<keyword evidence="5 14" id="KW-0285">Flavoprotein</keyword>
<evidence type="ECO:0000256" key="13">
    <source>
        <dbReference type="ARBA" id="ARBA00023033"/>
    </source>
</evidence>
<dbReference type="InterPro" id="IPR023206">
    <property type="entry name" value="Bifunctional_P450_P450_red"/>
</dbReference>
<dbReference type="InterPro" id="IPR029039">
    <property type="entry name" value="Flavoprotein-like_sf"/>
</dbReference>
<dbReference type="Gene3D" id="1.10.630.10">
    <property type="entry name" value="Cytochrome P450"/>
    <property type="match status" value="1"/>
</dbReference>
<dbReference type="PIRSF" id="PIRSF000209">
    <property type="entry name" value="Bifunctional_P450_P450R"/>
    <property type="match status" value="1"/>
</dbReference>
<dbReference type="SUPFAM" id="SSF63380">
    <property type="entry name" value="Riboflavin synthase domain-like"/>
    <property type="match status" value="1"/>
</dbReference>
<dbReference type="GO" id="GO:0020037">
    <property type="term" value="F:heme binding"/>
    <property type="evidence" value="ECO:0007669"/>
    <property type="project" value="UniProtKB-UniRule"/>
</dbReference>
<evidence type="ECO:0000313" key="18">
    <source>
        <dbReference type="EMBL" id="PVH99192.1"/>
    </source>
</evidence>
<evidence type="ECO:0000256" key="7">
    <source>
        <dbReference type="ARBA" id="ARBA00022723"/>
    </source>
</evidence>
<dbReference type="GO" id="GO:0050660">
    <property type="term" value="F:flavin adenine dinucleotide binding"/>
    <property type="evidence" value="ECO:0007669"/>
    <property type="project" value="TreeGrafter"/>
</dbReference>
<dbReference type="EC" id="1.6.2.4" evidence="14"/>
<evidence type="ECO:0000256" key="15">
    <source>
        <dbReference type="PIRSR" id="PIRSR000209-1"/>
    </source>
</evidence>
<dbReference type="Gene3D" id="3.40.50.80">
    <property type="entry name" value="Nucleotide-binding domain of ferredoxin-NADP reductase (FNR) module"/>
    <property type="match status" value="1"/>
</dbReference>
<evidence type="ECO:0000256" key="8">
    <source>
        <dbReference type="ARBA" id="ARBA00022827"/>
    </source>
</evidence>
<dbReference type="GO" id="GO:0003958">
    <property type="term" value="F:NADPH-hemoprotein reductase activity"/>
    <property type="evidence" value="ECO:0007669"/>
    <property type="project" value="UniProtKB-UniRule"/>
</dbReference>
<keyword evidence="9 14" id="KW-0521">NADP</keyword>
<gene>
    <name evidence="18" type="ORF">DM02DRAFT_729373</name>
</gene>
<keyword evidence="4 14" id="KW-0349">Heme</keyword>
<dbReference type="PANTHER" id="PTHR19384">
    <property type="entry name" value="NITRIC OXIDE SYNTHASE-RELATED"/>
    <property type="match status" value="1"/>
</dbReference>